<feature type="region of interest" description="Disordered" evidence="1">
    <location>
        <begin position="1"/>
        <end position="33"/>
    </location>
</feature>
<proteinExistence type="predicted"/>
<organism evidence="2 3">
    <name type="scientific">Trypanosoma brucei gambiense (strain MHOM/CI/86/DAL972)</name>
    <dbReference type="NCBI Taxonomy" id="679716"/>
    <lineage>
        <taxon>Eukaryota</taxon>
        <taxon>Discoba</taxon>
        <taxon>Euglenozoa</taxon>
        <taxon>Kinetoplastea</taxon>
        <taxon>Metakinetoplastina</taxon>
        <taxon>Trypanosomatida</taxon>
        <taxon>Trypanosomatidae</taxon>
        <taxon>Trypanosoma</taxon>
    </lineage>
</organism>
<name>C9ZNE8_TRYB9</name>
<gene>
    <name evidence="2" type="ORF">TbgDal_V640</name>
</gene>
<accession>C9ZNE8</accession>
<dbReference type="GeneID" id="23861668"/>
<evidence type="ECO:0000313" key="2">
    <source>
        <dbReference type="EMBL" id="CBH10926.1"/>
    </source>
</evidence>
<protein>
    <submittedName>
        <fullName evidence="2">Uncharacterized protein</fullName>
    </submittedName>
</protein>
<dbReference type="EMBL" id="FN554968">
    <property type="protein sequence ID" value="CBH10926.1"/>
    <property type="molecule type" value="Genomic_DNA"/>
</dbReference>
<dbReference type="RefSeq" id="XP_011773213.1">
    <property type="nucleotide sequence ID" value="XM_011774911.1"/>
</dbReference>
<dbReference type="AlphaFoldDB" id="C9ZNE8"/>
<evidence type="ECO:0000313" key="3">
    <source>
        <dbReference type="Proteomes" id="UP000002316"/>
    </source>
</evidence>
<reference evidence="3" key="1">
    <citation type="journal article" date="2010" name="PLoS Negl. Trop. Dis.">
        <title>The genome sequence of Trypanosoma brucei gambiense, causative agent of chronic human african trypanosomiasis.</title>
        <authorList>
            <person name="Jackson A.P."/>
            <person name="Sanders M."/>
            <person name="Berry A."/>
            <person name="McQuillan J."/>
            <person name="Aslett M.A."/>
            <person name="Quail M.A."/>
            <person name="Chukualim B."/>
            <person name="Capewell P."/>
            <person name="MacLeod A."/>
            <person name="Melville S.E."/>
            <person name="Gibson W."/>
            <person name="Barry J.D."/>
            <person name="Berriman M."/>
            <person name="Hertz-Fowler C."/>
        </authorList>
    </citation>
    <scope>NUCLEOTIDE SEQUENCE [LARGE SCALE GENOMIC DNA]</scope>
    <source>
        <strain evidence="3">MHOM/CI/86/DAL972</strain>
    </source>
</reference>
<sequence length="153" mass="16849">MLYITMDHTNTQKTRQKANTHRGGTEMINPGNANHHETIRKAKQKKMALHGKPSATTAPPVAHHTRPNTHHRFGVYPVNMAPPPSTSPGGDWAAVCIQPLSDRGCRSAAGCWSNGEKWQIGSPVWEVISLRPSPRSCTFPWARRGNFCHGNAP</sequence>
<dbReference type="KEGG" id="tbg:TbgDal_V640"/>
<evidence type="ECO:0000256" key="1">
    <source>
        <dbReference type="SAM" id="MobiDB-lite"/>
    </source>
</evidence>
<dbReference type="Proteomes" id="UP000002316">
    <property type="component" value="Chromosome 5"/>
</dbReference>